<evidence type="ECO:0000313" key="3">
    <source>
        <dbReference type="Proteomes" id="UP000623842"/>
    </source>
</evidence>
<dbReference type="Proteomes" id="UP000623842">
    <property type="component" value="Unassembled WGS sequence"/>
</dbReference>
<dbReference type="PIRSF" id="PIRSF006169">
    <property type="entry name" value="UCP006169"/>
    <property type="match status" value="1"/>
</dbReference>
<dbReference type="NCBIfam" id="NF003438">
    <property type="entry name" value="PRK04966.1"/>
    <property type="match status" value="1"/>
</dbReference>
<protein>
    <submittedName>
        <fullName evidence="2">UPF0270 protein YheU</fullName>
    </submittedName>
</protein>
<comment type="similarity">
    <text evidence="1">Belongs to the UPF0270 family.</text>
</comment>
<name>A0A919BP30_9GAMM</name>
<dbReference type="SUPFAM" id="SSF118001">
    <property type="entry name" value="YehU-like"/>
    <property type="match status" value="1"/>
</dbReference>
<organism evidence="2 3">
    <name type="scientific">Thalassotalea marina</name>
    <dbReference type="NCBI Taxonomy" id="1673741"/>
    <lineage>
        <taxon>Bacteria</taxon>
        <taxon>Pseudomonadati</taxon>
        <taxon>Pseudomonadota</taxon>
        <taxon>Gammaproteobacteria</taxon>
        <taxon>Alteromonadales</taxon>
        <taxon>Colwelliaceae</taxon>
        <taxon>Thalassotalea</taxon>
    </lineage>
</organism>
<dbReference type="AlphaFoldDB" id="A0A919BP30"/>
<accession>A0A919BP30</accession>
<reference evidence="2" key="1">
    <citation type="journal article" date="2014" name="Int. J. Syst. Evol. Microbiol.">
        <title>Complete genome sequence of Corynebacterium casei LMG S-19264T (=DSM 44701T), isolated from a smear-ripened cheese.</title>
        <authorList>
            <consortium name="US DOE Joint Genome Institute (JGI-PGF)"/>
            <person name="Walter F."/>
            <person name="Albersmeier A."/>
            <person name="Kalinowski J."/>
            <person name="Ruckert C."/>
        </authorList>
    </citation>
    <scope>NUCLEOTIDE SEQUENCE</scope>
    <source>
        <strain evidence="2">KCTC 42731</strain>
    </source>
</reference>
<dbReference type="Pfam" id="PF06794">
    <property type="entry name" value="UPF0270"/>
    <property type="match status" value="1"/>
</dbReference>
<evidence type="ECO:0000256" key="1">
    <source>
        <dbReference type="ARBA" id="ARBA00006450"/>
    </source>
</evidence>
<dbReference type="Gene3D" id="1.10.10.610">
    <property type="entry name" value="YehU-like"/>
    <property type="match status" value="1"/>
</dbReference>
<proteinExistence type="inferred from homology"/>
<dbReference type="RefSeq" id="WP_189773717.1">
    <property type="nucleotide sequence ID" value="NZ_BNCK01000010.1"/>
</dbReference>
<dbReference type="InterPro" id="IPR010648">
    <property type="entry name" value="UPF0270"/>
</dbReference>
<reference evidence="2" key="2">
    <citation type="submission" date="2020-09" db="EMBL/GenBank/DDBJ databases">
        <authorList>
            <person name="Sun Q."/>
            <person name="Kim S."/>
        </authorList>
    </citation>
    <scope>NUCLEOTIDE SEQUENCE</scope>
    <source>
        <strain evidence="2">KCTC 42731</strain>
    </source>
</reference>
<dbReference type="EMBL" id="BNCK01000010">
    <property type="protein sequence ID" value="GHG03984.1"/>
    <property type="molecule type" value="Genomic_DNA"/>
</dbReference>
<gene>
    <name evidence="2" type="primary">yheU</name>
    <name evidence="2" type="ORF">GCM10017161_36710</name>
</gene>
<comment type="caution">
    <text evidence="2">The sequence shown here is derived from an EMBL/GenBank/DDBJ whole genome shotgun (WGS) entry which is preliminary data.</text>
</comment>
<keyword evidence="3" id="KW-1185">Reference proteome</keyword>
<sequence length="77" mass="8602">MIIPLNAIEPQTLLNIIESFILREGTDYGDEEASMEEKIAAVKIALQQGKVVLVYSELYETVNIVPAEQFQAGTQEF</sequence>
<evidence type="ECO:0000313" key="2">
    <source>
        <dbReference type="EMBL" id="GHG03984.1"/>
    </source>
</evidence>
<dbReference type="InterPro" id="IPR036685">
    <property type="entry name" value="YehU-like_sf"/>
</dbReference>